<dbReference type="AlphaFoldDB" id="A0A0C1RZN1"/>
<keyword evidence="1" id="KW-0472">Membrane</keyword>
<dbReference type="EMBL" id="AWXV01000004">
    <property type="protein sequence ID" value="KIE63747.1"/>
    <property type="molecule type" value="Genomic_DNA"/>
</dbReference>
<keyword evidence="1" id="KW-1133">Transmembrane helix</keyword>
<gene>
    <name evidence="2" type="ORF">P689_122229</name>
</gene>
<dbReference type="Proteomes" id="UP000054529">
    <property type="component" value="Unassembled WGS sequence"/>
</dbReference>
<dbReference type="HOGENOM" id="CLU_3181515_0_0_6"/>
<sequence length="46" mass="5532">MSEILSNFFNNLMIVSGILWLFFNVISMKNLFKKKNYKYSTENHII</sequence>
<accession>A0A0C1RZN1</accession>
<keyword evidence="1" id="KW-0812">Transmembrane</keyword>
<proteinExistence type="predicted"/>
<name>A0A0C1RZN1_9ENTR</name>
<evidence type="ECO:0000256" key="1">
    <source>
        <dbReference type="SAM" id="Phobius"/>
    </source>
</evidence>
<protein>
    <submittedName>
        <fullName evidence="2">Uncharacterized protein</fullName>
    </submittedName>
</protein>
<comment type="caution">
    <text evidence="2">The sequence shown here is derived from an EMBL/GenBank/DDBJ whole genome shotgun (WGS) entry which is preliminary data.</text>
</comment>
<evidence type="ECO:0000313" key="2">
    <source>
        <dbReference type="EMBL" id="KIE63747.1"/>
    </source>
</evidence>
<reference evidence="2 3" key="1">
    <citation type="journal article" date="2014" name="G3 (Bethesda)">
        <title>Genome sequence of Candidatus Riesia pediculischaeffi, endosymbiont of chimpanzee lice, and genomic comparison of recently acquired endosymbionts from human and chimpanzee lice.</title>
        <authorList>
            <person name="Boyd B.M."/>
            <person name="Allen J.M."/>
            <person name="de Crecy-Lagard V."/>
            <person name="Reed D.L."/>
        </authorList>
    </citation>
    <scope>NUCLEOTIDE SEQUENCE [LARGE SCALE GENOMIC DNA]</scope>
    <source>
        <strain evidence="2 3">PTSU</strain>
    </source>
</reference>
<organism evidence="2 3">
    <name type="scientific">Candidatus Riesia pediculischaeffi PTSU</name>
    <dbReference type="NCBI Taxonomy" id="1401651"/>
    <lineage>
        <taxon>Bacteria</taxon>
        <taxon>Pseudomonadati</taxon>
        <taxon>Pseudomonadota</taxon>
        <taxon>Gammaproteobacteria</taxon>
        <taxon>Enterobacterales</taxon>
        <taxon>Enterobacteriaceae</taxon>
        <taxon>Candidatus Riesia</taxon>
    </lineage>
</organism>
<feature type="transmembrane region" description="Helical" evidence="1">
    <location>
        <begin position="12"/>
        <end position="32"/>
    </location>
</feature>
<evidence type="ECO:0000313" key="3">
    <source>
        <dbReference type="Proteomes" id="UP000054529"/>
    </source>
</evidence>